<feature type="transmembrane region" description="Helical" evidence="5">
    <location>
        <begin position="124"/>
        <end position="145"/>
    </location>
</feature>
<feature type="transmembrane region" description="Helical" evidence="5">
    <location>
        <begin position="72"/>
        <end position="91"/>
    </location>
</feature>
<keyword evidence="4 5" id="KW-0472">Membrane</keyword>
<name>X1IVG5_9ZZZZ</name>
<feature type="transmembrane region" description="Helical" evidence="5">
    <location>
        <begin position="157"/>
        <end position="176"/>
    </location>
</feature>
<evidence type="ECO:0000256" key="4">
    <source>
        <dbReference type="ARBA" id="ARBA00023136"/>
    </source>
</evidence>
<dbReference type="InterPro" id="IPR052185">
    <property type="entry name" value="IPC_Synthase-Related"/>
</dbReference>
<dbReference type="InterPro" id="IPR036938">
    <property type="entry name" value="PAP2/HPO_sf"/>
</dbReference>
<dbReference type="AlphaFoldDB" id="X1IVG5"/>
<feature type="domain" description="Inositolphosphotransferase Aur1/Ipt1" evidence="6">
    <location>
        <begin position="43"/>
        <end position="194"/>
    </location>
</feature>
<dbReference type="GO" id="GO:0016020">
    <property type="term" value="C:membrane"/>
    <property type="evidence" value="ECO:0007669"/>
    <property type="project" value="UniProtKB-SubCell"/>
</dbReference>
<sequence length="210" mass="24808">MIFLYLIILQLILYSWTGELYPEGSGYRLDFLGDNLIPFVPEMAIFYVYLFYPMVILTFISFTFIDDEKGYALGWSVVIMNLIAIIIYILFPVSTYWWRQELLSNRIEGNFFADTMYIVYEYDTSFNCLPSMHAGMSTICFFVWYQYYKIKPNLKTKIIAIIIFIIAFGVVLSTLFVKQHYIIDEIAGVLLAYIVGRYTFRMFTVWKNSE</sequence>
<gene>
    <name evidence="7" type="ORF">S03H2_29246</name>
</gene>
<evidence type="ECO:0000256" key="5">
    <source>
        <dbReference type="SAM" id="Phobius"/>
    </source>
</evidence>
<evidence type="ECO:0000256" key="2">
    <source>
        <dbReference type="ARBA" id="ARBA00022692"/>
    </source>
</evidence>
<dbReference type="EMBL" id="BARU01017646">
    <property type="protein sequence ID" value="GAH61513.1"/>
    <property type="molecule type" value="Genomic_DNA"/>
</dbReference>
<dbReference type="PANTHER" id="PTHR31310">
    <property type="match status" value="1"/>
</dbReference>
<feature type="transmembrane region" description="Helical" evidence="5">
    <location>
        <begin position="44"/>
        <end position="65"/>
    </location>
</feature>
<keyword evidence="2 5" id="KW-0812">Transmembrane</keyword>
<accession>X1IVG5</accession>
<protein>
    <recommendedName>
        <fullName evidence="6">Inositolphosphotransferase Aur1/Ipt1 domain-containing protein</fullName>
    </recommendedName>
</protein>
<proteinExistence type="predicted"/>
<evidence type="ECO:0000256" key="3">
    <source>
        <dbReference type="ARBA" id="ARBA00022989"/>
    </source>
</evidence>
<keyword evidence="3 5" id="KW-1133">Transmembrane helix</keyword>
<dbReference type="SUPFAM" id="SSF48317">
    <property type="entry name" value="Acid phosphatase/Vanadium-dependent haloperoxidase"/>
    <property type="match status" value="1"/>
</dbReference>
<evidence type="ECO:0000259" key="6">
    <source>
        <dbReference type="Pfam" id="PF14378"/>
    </source>
</evidence>
<comment type="subcellular location">
    <subcellularLocation>
        <location evidence="1">Membrane</location>
        <topology evidence="1">Multi-pass membrane protein</topology>
    </subcellularLocation>
</comment>
<comment type="caution">
    <text evidence="7">The sequence shown here is derived from an EMBL/GenBank/DDBJ whole genome shotgun (WGS) entry which is preliminary data.</text>
</comment>
<organism evidence="7">
    <name type="scientific">marine sediment metagenome</name>
    <dbReference type="NCBI Taxonomy" id="412755"/>
    <lineage>
        <taxon>unclassified sequences</taxon>
        <taxon>metagenomes</taxon>
        <taxon>ecological metagenomes</taxon>
    </lineage>
</organism>
<evidence type="ECO:0000313" key="7">
    <source>
        <dbReference type="EMBL" id="GAH61513.1"/>
    </source>
</evidence>
<feature type="transmembrane region" description="Helical" evidence="5">
    <location>
        <begin position="182"/>
        <end position="200"/>
    </location>
</feature>
<dbReference type="Gene3D" id="1.20.144.10">
    <property type="entry name" value="Phosphatidic acid phosphatase type 2/haloperoxidase"/>
    <property type="match status" value="1"/>
</dbReference>
<evidence type="ECO:0000256" key="1">
    <source>
        <dbReference type="ARBA" id="ARBA00004141"/>
    </source>
</evidence>
<dbReference type="PANTHER" id="PTHR31310:SF7">
    <property type="entry name" value="PA-PHOSPHATASE RELATED-FAMILY PROTEIN DDB_G0268928"/>
    <property type="match status" value="1"/>
</dbReference>
<dbReference type="Pfam" id="PF14378">
    <property type="entry name" value="PAP2_3"/>
    <property type="match status" value="1"/>
</dbReference>
<dbReference type="InterPro" id="IPR026841">
    <property type="entry name" value="Aur1/Ipt1"/>
</dbReference>
<reference evidence="7" key="1">
    <citation type="journal article" date="2014" name="Front. Microbiol.">
        <title>High frequency of phylogenetically diverse reductive dehalogenase-homologous genes in deep subseafloor sedimentary metagenomes.</title>
        <authorList>
            <person name="Kawai M."/>
            <person name="Futagami T."/>
            <person name="Toyoda A."/>
            <person name="Takaki Y."/>
            <person name="Nishi S."/>
            <person name="Hori S."/>
            <person name="Arai W."/>
            <person name="Tsubouchi T."/>
            <person name="Morono Y."/>
            <person name="Uchiyama I."/>
            <person name="Ito T."/>
            <person name="Fujiyama A."/>
            <person name="Inagaki F."/>
            <person name="Takami H."/>
        </authorList>
    </citation>
    <scope>NUCLEOTIDE SEQUENCE</scope>
    <source>
        <strain evidence="7">Expedition CK06-06</strain>
    </source>
</reference>